<evidence type="ECO:0000313" key="2">
    <source>
        <dbReference type="EMBL" id="EWM23761.1"/>
    </source>
</evidence>
<protein>
    <submittedName>
        <fullName evidence="2">Uncharacterized protein</fullName>
    </submittedName>
</protein>
<name>W7TT72_9STRA</name>
<feature type="region of interest" description="Disordered" evidence="1">
    <location>
        <begin position="132"/>
        <end position="157"/>
    </location>
</feature>
<accession>W7TT72</accession>
<dbReference type="EMBL" id="AZIL01001490">
    <property type="protein sequence ID" value="EWM23761.1"/>
    <property type="molecule type" value="Genomic_DNA"/>
</dbReference>
<reference evidence="2 3" key="1">
    <citation type="journal article" date="2014" name="Mol. Plant">
        <title>Chromosome Scale Genome Assembly and Transcriptome Profiling of Nannochloropsis gaditana in Nitrogen Depletion.</title>
        <authorList>
            <person name="Corteggiani Carpinelli E."/>
            <person name="Telatin A."/>
            <person name="Vitulo N."/>
            <person name="Forcato C."/>
            <person name="D'Angelo M."/>
            <person name="Schiavon R."/>
            <person name="Vezzi A."/>
            <person name="Giacometti G.M."/>
            <person name="Morosinotto T."/>
            <person name="Valle G."/>
        </authorList>
    </citation>
    <scope>NUCLEOTIDE SEQUENCE [LARGE SCALE GENOMIC DNA]</scope>
    <source>
        <strain evidence="2 3">B-31</strain>
    </source>
</reference>
<dbReference type="Proteomes" id="UP000019335">
    <property type="component" value="Chromosome 16"/>
</dbReference>
<dbReference type="OrthoDB" id="10399199at2759"/>
<proteinExistence type="predicted"/>
<comment type="caution">
    <text evidence="2">The sequence shown here is derived from an EMBL/GenBank/DDBJ whole genome shotgun (WGS) entry which is preliminary data.</text>
</comment>
<gene>
    <name evidence="2" type="ORF">Naga_101131g1</name>
</gene>
<dbReference type="AlphaFoldDB" id="W7TT72"/>
<sequence length="157" mass="16690">MTDLIRISPLHLSSPLSRPPNDSTMVKASLCILSLAAVAQGFLLPVPAPHRPPSSTQLAASAFTTVSGRIVEDPKGELQKVLTPSPKDEARRARVAKVLEAAGLQYTGEAIFSSNRWYGGAVYRDFTDAVGVEPADQVPREGGRGRGRGREGGREGV</sequence>
<evidence type="ECO:0000313" key="3">
    <source>
        <dbReference type="Proteomes" id="UP000019335"/>
    </source>
</evidence>
<evidence type="ECO:0000256" key="1">
    <source>
        <dbReference type="SAM" id="MobiDB-lite"/>
    </source>
</evidence>
<keyword evidence="3" id="KW-1185">Reference proteome</keyword>
<organism evidence="2 3">
    <name type="scientific">Nannochloropsis gaditana</name>
    <dbReference type="NCBI Taxonomy" id="72520"/>
    <lineage>
        <taxon>Eukaryota</taxon>
        <taxon>Sar</taxon>
        <taxon>Stramenopiles</taxon>
        <taxon>Ochrophyta</taxon>
        <taxon>Eustigmatophyceae</taxon>
        <taxon>Eustigmatales</taxon>
        <taxon>Monodopsidaceae</taxon>
        <taxon>Nannochloropsis</taxon>
    </lineage>
</organism>
<feature type="compositionally biased region" description="Basic and acidic residues" evidence="1">
    <location>
        <begin position="138"/>
        <end position="157"/>
    </location>
</feature>